<feature type="transmembrane region" description="Helical" evidence="1">
    <location>
        <begin position="127"/>
        <end position="145"/>
    </location>
</feature>
<feature type="transmembrane region" description="Helical" evidence="1">
    <location>
        <begin position="244"/>
        <end position="267"/>
    </location>
</feature>
<reference evidence="2 3" key="1">
    <citation type="submission" date="2023-07" db="EMBL/GenBank/DDBJ databases">
        <title>Comparative genomics of wheat-associated soil bacteria to identify genetic determinants of phenazine resistance.</title>
        <authorList>
            <person name="Mouncey N."/>
        </authorList>
    </citation>
    <scope>NUCLEOTIDE SEQUENCE [LARGE SCALE GENOMIC DNA]</scope>
    <source>
        <strain evidence="2 3">V3I3</strain>
    </source>
</reference>
<evidence type="ECO:0000256" key="1">
    <source>
        <dbReference type="SAM" id="Phobius"/>
    </source>
</evidence>
<accession>A0ABU0R430</accession>
<feature type="transmembrane region" description="Helical" evidence="1">
    <location>
        <begin position="30"/>
        <end position="55"/>
    </location>
</feature>
<keyword evidence="1" id="KW-1133">Transmembrane helix</keyword>
<name>A0ABU0R430_9MICO</name>
<sequence length="415" mass="46255">MVTTPTVARERDPLRAHRWSPRVRWRLTPWWAKVTLAYFAARAVTTILVLALASVQGANPWTQARPGYFEYANMWDARWYQIIWLAGYPSELPLTDTGHVAENAWAFLPVFATMSGALSWLGLPWNAASVTVAVLAGLGAALVLHRLMSRFLEPDRALFAVVLFCVAPVSPIMQFGYAESLGFLLLALALLLLVDRRYGWLVPVIAVWAFTRPGALAFALTLGLHWAWRWWTRARDPFSARERVAAASVTLFAVVAGFAWPAIVWAVTGEVHGYTETELAWRSAYIGYVELVPFTAWFQGGAWWADWTGLPAWTGITAVAVFVVGFAALLFTPAVRRLGVDVRLWLASYGAYLLAVFFPQSSTFRIVGPMFPLVGALAVPRAAWYRWSLVALFLVLQAGWLLLAWGIDGRDWTPP</sequence>
<keyword evidence="1" id="KW-0812">Transmembrane</keyword>
<evidence type="ECO:0000313" key="3">
    <source>
        <dbReference type="Proteomes" id="UP001239083"/>
    </source>
</evidence>
<evidence type="ECO:0008006" key="4">
    <source>
        <dbReference type="Google" id="ProtNLM"/>
    </source>
</evidence>
<dbReference type="Proteomes" id="UP001239083">
    <property type="component" value="Unassembled WGS sequence"/>
</dbReference>
<comment type="caution">
    <text evidence="2">The sequence shown here is derived from an EMBL/GenBank/DDBJ whole genome shotgun (WGS) entry which is preliminary data.</text>
</comment>
<feature type="transmembrane region" description="Helical" evidence="1">
    <location>
        <begin position="205"/>
        <end position="224"/>
    </location>
</feature>
<protein>
    <recommendedName>
        <fullName evidence="4">Mannosyltransferase PIG-V</fullName>
    </recommendedName>
</protein>
<evidence type="ECO:0000313" key="2">
    <source>
        <dbReference type="EMBL" id="MDQ0892834.1"/>
    </source>
</evidence>
<feature type="transmembrane region" description="Helical" evidence="1">
    <location>
        <begin position="157"/>
        <end position="175"/>
    </location>
</feature>
<dbReference type="EMBL" id="JAUSYY010000001">
    <property type="protein sequence ID" value="MDQ0892834.1"/>
    <property type="molecule type" value="Genomic_DNA"/>
</dbReference>
<feature type="transmembrane region" description="Helical" evidence="1">
    <location>
        <begin position="384"/>
        <end position="407"/>
    </location>
</feature>
<feature type="transmembrane region" description="Helical" evidence="1">
    <location>
        <begin position="310"/>
        <end position="332"/>
    </location>
</feature>
<keyword evidence="1" id="KW-0472">Membrane</keyword>
<feature type="transmembrane region" description="Helical" evidence="1">
    <location>
        <begin position="344"/>
        <end position="364"/>
    </location>
</feature>
<gene>
    <name evidence="2" type="ORF">QFZ26_000389</name>
</gene>
<proteinExistence type="predicted"/>
<organism evidence="2 3">
    <name type="scientific">Agromyces ramosus</name>
    <dbReference type="NCBI Taxonomy" id="33879"/>
    <lineage>
        <taxon>Bacteria</taxon>
        <taxon>Bacillati</taxon>
        <taxon>Actinomycetota</taxon>
        <taxon>Actinomycetes</taxon>
        <taxon>Micrococcales</taxon>
        <taxon>Microbacteriaceae</taxon>
        <taxon>Agromyces</taxon>
    </lineage>
</organism>
<dbReference type="RefSeq" id="WP_307038810.1">
    <property type="nucleotide sequence ID" value="NZ_JAUSYY010000001.1"/>
</dbReference>
<keyword evidence="3" id="KW-1185">Reference proteome</keyword>